<dbReference type="Proteomes" id="UP000241096">
    <property type="component" value="Segment"/>
</dbReference>
<dbReference type="InterPro" id="IPR005564">
    <property type="entry name" value="Major_capsid_GpE"/>
</dbReference>
<proteinExistence type="predicted"/>
<keyword evidence="4" id="KW-1185">Reference proteome</keyword>
<evidence type="ECO:0000256" key="2">
    <source>
        <dbReference type="ARBA" id="ARBA00023200"/>
    </source>
</evidence>
<dbReference type="GO" id="GO:0019028">
    <property type="term" value="C:viral capsid"/>
    <property type="evidence" value="ECO:0007669"/>
    <property type="project" value="UniProtKB-KW"/>
</dbReference>
<evidence type="ECO:0000313" key="4">
    <source>
        <dbReference type="Proteomes" id="UP000241096"/>
    </source>
</evidence>
<dbReference type="Pfam" id="PF03864">
    <property type="entry name" value="Phage_cap_E"/>
    <property type="match status" value="1"/>
</dbReference>
<accession>A0A2H4P7S1</accession>
<protein>
    <submittedName>
        <fullName evidence="3">Major capsid protein</fullName>
    </submittedName>
</protein>
<keyword evidence="2" id="KW-1035">Host cytoplasm</keyword>
<gene>
    <name evidence="3" type="ORF">CNR37_00005</name>
</gene>
<evidence type="ECO:0000256" key="1">
    <source>
        <dbReference type="ARBA" id="ARBA00022561"/>
    </source>
</evidence>
<organism evidence="3 4">
    <name type="scientific">Pseudomonas phage ventosus</name>
    <dbReference type="NCBI Taxonomy" id="2048980"/>
    <lineage>
        <taxon>Viruses</taxon>
        <taxon>Duplodnaviria</taxon>
        <taxon>Heunggongvirae</taxon>
        <taxon>Uroviricota</taxon>
        <taxon>Caudoviricetes</taxon>
        <taxon>Vandenendeviridae</taxon>
        <taxon>Gorskivirinae</taxon>
        <taxon>Ventosusvirus</taxon>
        <taxon>Ventosusvirus ventosus</taxon>
    </lineage>
</organism>
<name>A0A2H4P7S1_9CAUD</name>
<reference evidence="3 4" key="1">
    <citation type="submission" date="2017-09" db="EMBL/GenBank/DDBJ databases">
        <authorList>
            <person name="Ehlers B."/>
            <person name="Leendertz F.H."/>
        </authorList>
    </citation>
    <scope>NUCLEOTIDE SEQUENCE [LARGE SCALE GENOMIC DNA]</scope>
</reference>
<keyword evidence="1" id="KW-0946">Virion</keyword>
<dbReference type="EMBL" id="MG018930">
    <property type="protein sequence ID" value="ATW58225.1"/>
    <property type="molecule type" value="Genomic_DNA"/>
</dbReference>
<keyword evidence="1" id="KW-0167">Capsid protein</keyword>
<dbReference type="Gene3D" id="3.15.30.10">
    <property type="entry name" value="putative capsid protein of prophage domain like"/>
    <property type="match status" value="1"/>
</dbReference>
<evidence type="ECO:0000313" key="3">
    <source>
        <dbReference type="EMBL" id="ATW58225.1"/>
    </source>
</evidence>
<sequence>MSQVQIAKAAVRSYNGDNYEYTDLTAPLMIVPNIWGLGQQLGIFGMDTTNQETITLEEITKGFGLITDVHRGARHQVSMDHTRRMHAFAVPHFTLDDAITPRDVQGKRAFGQDILETVAAVRARKLETIRESWSATKEKAIWHTITTGTAYAPNGTVTYDWYTQFGATRTTVDFELNTATTDIIAKTEEVFAAIQDNAMDGSVRGDIYAIASPEFFSKLIGHPTMKALYLAYQQSPQILRDRLTARGYDDRYREFTIGSITYVEYRGVGPDGVRYIPAGECYFLPSNQGSSDNFVTYHAPADHFDFVNTQGQELYAFEYGDNRGQLIEIQTESNFLSVLRRPQLIVKGIVGA</sequence>